<dbReference type="Gene3D" id="3.40.630.30">
    <property type="match status" value="1"/>
</dbReference>
<protein>
    <submittedName>
        <fullName evidence="2">N-acetyltransferase</fullName>
    </submittedName>
</protein>
<evidence type="ECO:0000313" key="3">
    <source>
        <dbReference type="Proteomes" id="UP000326912"/>
    </source>
</evidence>
<comment type="caution">
    <text evidence="2">The sequence shown here is derived from an EMBL/GenBank/DDBJ whole genome shotgun (WGS) entry which is preliminary data.</text>
</comment>
<evidence type="ECO:0000259" key="1">
    <source>
        <dbReference type="PROSITE" id="PS51186"/>
    </source>
</evidence>
<sequence length="187" mass="21746">MTILETPRLLLRPMHIDDLQTKHVIDKHPDVYQFQGFSLLPNGEKRPRTLEETREKLEQRIGEFGLQGFGMWAVVLKESNTFIGWAGLQFYLLEYHTHSTPEIELFYALSRSYWGQGIIHEACQQLIEYGFKTLKLTRITSVVHRENTRSLNVARRNGMRLIDYPSDAHNLLCILDNPALVQEDLHG</sequence>
<dbReference type="InterPro" id="IPR000182">
    <property type="entry name" value="GNAT_dom"/>
</dbReference>
<dbReference type="RefSeq" id="WP_162005782.1">
    <property type="nucleotide sequence ID" value="NZ_BKZW01000006.1"/>
</dbReference>
<dbReference type="PANTHER" id="PTHR43792">
    <property type="entry name" value="GNAT FAMILY, PUTATIVE (AFU_ORTHOLOGUE AFUA_3G00765)-RELATED-RELATED"/>
    <property type="match status" value="1"/>
</dbReference>
<evidence type="ECO:0000313" key="2">
    <source>
        <dbReference type="EMBL" id="GER92180.1"/>
    </source>
</evidence>
<keyword evidence="3" id="KW-1185">Reference proteome</keyword>
<dbReference type="GO" id="GO:0016747">
    <property type="term" value="F:acyltransferase activity, transferring groups other than amino-acyl groups"/>
    <property type="evidence" value="ECO:0007669"/>
    <property type="project" value="InterPro"/>
</dbReference>
<dbReference type="AlphaFoldDB" id="A0A5J4L042"/>
<dbReference type="InterPro" id="IPR051531">
    <property type="entry name" value="N-acetyltransferase"/>
</dbReference>
<reference evidence="2 3" key="1">
    <citation type="submission" date="2019-10" db="EMBL/GenBank/DDBJ databases">
        <title>Dictyobacter vulcani sp. nov., within the class Ktedonobacteria, isolated from soil of volcanic Mt. Zao.</title>
        <authorList>
            <person name="Zheng Y."/>
            <person name="Wang C.M."/>
            <person name="Sakai Y."/>
            <person name="Abe K."/>
            <person name="Yokota A."/>
            <person name="Yabe S."/>
        </authorList>
    </citation>
    <scope>NUCLEOTIDE SEQUENCE [LARGE SCALE GENOMIC DNA]</scope>
    <source>
        <strain evidence="2 3">W12</strain>
    </source>
</reference>
<accession>A0A5J4L042</accession>
<organism evidence="2 3">
    <name type="scientific">Dictyobacter vulcani</name>
    <dbReference type="NCBI Taxonomy" id="2607529"/>
    <lineage>
        <taxon>Bacteria</taxon>
        <taxon>Bacillati</taxon>
        <taxon>Chloroflexota</taxon>
        <taxon>Ktedonobacteria</taxon>
        <taxon>Ktedonobacterales</taxon>
        <taxon>Dictyobacteraceae</taxon>
        <taxon>Dictyobacter</taxon>
    </lineage>
</organism>
<dbReference type="EMBL" id="BKZW01000006">
    <property type="protein sequence ID" value="GER92180.1"/>
    <property type="molecule type" value="Genomic_DNA"/>
</dbReference>
<dbReference type="PROSITE" id="PS51186">
    <property type="entry name" value="GNAT"/>
    <property type="match status" value="1"/>
</dbReference>
<dbReference type="SUPFAM" id="SSF55729">
    <property type="entry name" value="Acyl-CoA N-acyltransferases (Nat)"/>
    <property type="match status" value="1"/>
</dbReference>
<keyword evidence="2" id="KW-0808">Transferase</keyword>
<gene>
    <name evidence="2" type="ORF">KDW_63420</name>
</gene>
<proteinExistence type="predicted"/>
<name>A0A5J4L042_9CHLR</name>
<dbReference type="InterPro" id="IPR016181">
    <property type="entry name" value="Acyl_CoA_acyltransferase"/>
</dbReference>
<dbReference type="PANTHER" id="PTHR43792:SF1">
    <property type="entry name" value="N-ACETYLTRANSFERASE DOMAIN-CONTAINING PROTEIN"/>
    <property type="match status" value="1"/>
</dbReference>
<dbReference type="Proteomes" id="UP000326912">
    <property type="component" value="Unassembled WGS sequence"/>
</dbReference>
<feature type="domain" description="N-acetyltransferase" evidence="1">
    <location>
        <begin position="14"/>
        <end position="178"/>
    </location>
</feature>
<dbReference type="Pfam" id="PF13302">
    <property type="entry name" value="Acetyltransf_3"/>
    <property type="match status" value="1"/>
</dbReference>